<comment type="caution">
    <text evidence="3">The sequence shown here is derived from an EMBL/GenBank/DDBJ whole genome shotgun (WGS) entry which is preliminary data.</text>
</comment>
<evidence type="ECO:0000259" key="2">
    <source>
        <dbReference type="Pfam" id="PF17761"/>
    </source>
</evidence>
<evidence type="ECO:0000259" key="1">
    <source>
        <dbReference type="Pfam" id="PF06250"/>
    </source>
</evidence>
<dbReference type="PANTHER" id="PTHR30547:SF5">
    <property type="entry name" value="NUCLEASE YHCG-RELATED"/>
    <property type="match status" value="1"/>
</dbReference>
<keyword evidence="4" id="KW-1185">Reference proteome</keyword>
<organism evidence="3 4">
    <name type="scientific">Anaerococcus octavius</name>
    <dbReference type="NCBI Taxonomy" id="54007"/>
    <lineage>
        <taxon>Bacteria</taxon>
        <taxon>Bacillati</taxon>
        <taxon>Bacillota</taxon>
        <taxon>Tissierellia</taxon>
        <taxon>Tissierellales</taxon>
        <taxon>Peptoniphilaceae</taxon>
        <taxon>Anaerococcus</taxon>
    </lineage>
</organism>
<sequence length="343" mass="40266">MNKKNNIDRVHDDVFNSIKTLMDKARNEVAREVNNILVQTYWEIGRIIVEDEQGHSERAEYGKELLKDLSKRLTKEYGRGFSVSNLQFMRRFFQEYEIQQTVSVKLTWSHYCELLSISDEKKRSFYEKESINANWSVRELKRQIKTSLFERLLLSSGEENKEKVLDLALKGNEINKAADLVKDPYVFEFLGLPEEKPMMESDLEKALIDHIEKFLLELGKGFMYVGSQQRVTLGNTHYYVDMVFYNKILRSYVLIELKTSKLMPEAVGQINMYLNYYKAEVNDEMDNEPIGIILCTDKDGVQAEYALGNLSNKIFASKYTLYIPDREELEEQVEKVIKKYKEK</sequence>
<dbReference type="PANTHER" id="PTHR30547">
    <property type="entry name" value="UNCHARACTERIZED PROTEIN YHCG-RELATED"/>
    <property type="match status" value="1"/>
</dbReference>
<proteinExistence type="predicted"/>
<feature type="domain" description="YhcG PDDEXK nuclease" evidence="1">
    <location>
        <begin position="179"/>
        <end position="333"/>
    </location>
</feature>
<dbReference type="InterPro" id="IPR011856">
    <property type="entry name" value="tRNA_endonuc-like_dom_sf"/>
</dbReference>
<feature type="domain" description="YhcG N-terminal" evidence="2">
    <location>
        <begin position="18"/>
        <end position="151"/>
    </location>
</feature>
<name>A0A2I1MA73_9FIRM</name>
<gene>
    <name evidence="3" type="ORF">CYJ34_04480</name>
</gene>
<evidence type="ECO:0000313" key="4">
    <source>
        <dbReference type="Proteomes" id="UP000234335"/>
    </source>
</evidence>
<dbReference type="InterPro" id="IPR041527">
    <property type="entry name" value="YhcG_N"/>
</dbReference>
<dbReference type="Pfam" id="PF17761">
    <property type="entry name" value="DUF1016_N"/>
    <property type="match status" value="1"/>
</dbReference>
<dbReference type="InterPro" id="IPR053148">
    <property type="entry name" value="PD-DEXK-like_domain"/>
</dbReference>
<dbReference type="GO" id="GO:0003676">
    <property type="term" value="F:nucleic acid binding"/>
    <property type="evidence" value="ECO:0007669"/>
    <property type="project" value="InterPro"/>
</dbReference>
<dbReference type="Proteomes" id="UP000234335">
    <property type="component" value="Unassembled WGS sequence"/>
</dbReference>
<dbReference type="EMBL" id="PKGS01000002">
    <property type="protein sequence ID" value="PKZ17044.1"/>
    <property type="molecule type" value="Genomic_DNA"/>
</dbReference>
<accession>A0A2I1MA73</accession>
<dbReference type="AlphaFoldDB" id="A0A2I1MA73"/>
<dbReference type="RefSeq" id="WP_004829661.1">
    <property type="nucleotide sequence ID" value="NZ_PKGS01000002.1"/>
</dbReference>
<reference evidence="3 4" key="1">
    <citation type="submission" date="2017-12" db="EMBL/GenBank/DDBJ databases">
        <title>Phylogenetic diversity of female urinary microbiome.</title>
        <authorList>
            <person name="Thomas-White K."/>
            <person name="Wolfe A.J."/>
        </authorList>
    </citation>
    <scope>NUCLEOTIDE SEQUENCE [LARGE SCALE GENOMIC DNA]</scope>
    <source>
        <strain evidence="3 4">UMB0119</strain>
    </source>
</reference>
<dbReference type="Gene3D" id="3.40.1350.10">
    <property type="match status" value="1"/>
</dbReference>
<dbReference type="InterPro" id="IPR009362">
    <property type="entry name" value="YhcG_C"/>
</dbReference>
<dbReference type="Pfam" id="PF06250">
    <property type="entry name" value="YhcG_C"/>
    <property type="match status" value="1"/>
</dbReference>
<evidence type="ECO:0000313" key="3">
    <source>
        <dbReference type="EMBL" id="PKZ17044.1"/>
    </source>
</evidence>
<protein>
    <submittedName>
        <fullName evidence="3">DUF1016 domain-containing protein</fullName>
    </submittedName>
</protein>